<name>A0ABY7TBP2_9SPHI</name>
<accession>A0ABY7TBP2</accession>
<organism evidence="2 3">
    <name type="scientific">Mucilaginibacter jinjuensis</name>
    <dbReference type="NCBI Taxonomy" id="1176721"/>
    <lineage>
        <taxon>Bacteria</taxon>
        <taxon>Pseudomonadati</taxon>
        <taxon>Bacteroidota</taxon>
        <taxon>Sphingobacteriia</taxon>
        <taxon>Sphingobacteriales</taxon>
        <taxon>Sphingobacteriaceae</taxon>
        <taxon>Mucilaginibacter</taxon>
    </lineage>
</organism>
<keyword evidence="3" id="KW-1185">Reference proteome</keyword>
<dbReference type="InterPro" id="IPR036397">
    <property type="entry name" value="RNaseH_sf"/>
</dbReference>
<dbReference type="Proteomes" id="UP001216139">
    <property type="component" value="Chromosome"/>
</dbReference>
<gene>
    <name evidence="2" type="ORF">PQO05_07360</name>
</gene>
<reference evidence="2 3" key="1">
    <citation type="submission" date="2023-02" db="EMBL/GenBank/DDBJ databases">
        <title>Genome sequence of Mucilaginibacter jinjuensis strain KACC 16571.</title>
        <authorList>
            <person name="Kim S."/>
            <person name="Heo J."/>
            <person name="Kwon S.-W."/>
        </authorList>
    </citation>
    <scope>NUCLEOTIDE SEQUENCE [LARGE SCALE GENOMIC DNA]</scope>
    <source>
        <strain evidence="2 3">KACC 16571</strain>
    </source>
</reference>
<evidence type="ECO:0000313" key="2">
    <source>
        <dbReference type="EMBL" id="WCT13751.1"/>
    </source>
</evidence>
<feature type="domain" description="Tc1-like transposase DDE" evidence="1">
    <location>
        <begin position="287"/>
        <end position="438"/>
    </location>
</feature>
<dbReference type="Gene3D" id="3.30.420.10">
    <property type="entry name" value="Ribonuclease H-like superfamily/Ribonuclease H"/>
    <property type="match status" value="1"/>
</dbReference>
<dbReference type="Pfam" id="PF13358">
    <property type="entry name" value="DDE_3"/>
    <property type="match status" value="1"/>
</dbReference>
<evidence type="ECO:0000259" key="1">
    <source>
        <dbReference type="Pfam" id="PF13358"/>
    </source>
</evidence>
<dbReference type="NCBIfam" id="NF033545">
    <property type="entry name" value="transpos_IS630"/>
    <property type="match status" value="1"/>
</dbReference>
<dbReference type="RefSeq" id="WP_273632058.1">
    <property type="nucleotide sequence ID" value="NZ_CP117167.1"/>
</dbReference>
<dbReference type="InterPro" id="IPR047655">
    <property type="entry name" value="Transpos_IS630-like"/>
</dbReference>
<dbReference type="InterPro" id="IPR038717">
    <property type="entry name" value="Tc1-like_DDE_dom"/>
</dbReference>
<protein>
    <submittedName>
        <fullName evidence="2">IS630 family transposase</fullName>
    </submittedName>
</protein>
<dbReference type="EMBL" id="CP117167">
    <property type="protein sequence ID" value="WCT13751.1"/>
    <property type="molecule type" value="Genomic_DNA"/>
</dbReference>
<sequence length="488" mass="57734">MFFLYLKWGIGRKTVTLYVTEFRKIEKFYPDKLMDFGFFMPVQTPVHRPTDRYLEFEKVLPYILREYEDHQIIATEIWKEYKLIYPEGYTQTVFKDLLIQYCLDHHINRQERVYFPEEEQIILTEWRNGNDHRRWQIAVALQDAAEYIPIDKTQAKIEVCRETLLRWYKTYKKYGLDGFKRKCCVGEAKKSAIKTKTDNLVDLLHQSPHIYHINRTSWRLEDLATIYKQVYHVSMGTHMISRYLRQRGYRYISSKTKLTSPDPLYKEKFQVIQDILANLGTKEKFFSIDEYGPFAIKMKGGRKLMKQGTRKIIPQTQKSKGYIICTAAIELSTNQVTHFYSPNKNTDEMIKLIDKLLIQYMDQDTIYLSWDAASWHTSKQLVEYIDILNSEAFQKLQRLPKIVLATLPCRAQFLNVIESVFSGLARAVIHNSDYPSVKACRQAIDLYFQSRNTYYQMNPKKAGKKIWGKELVAPVFDKANQCKPSYQS</sequence>
<proteinExistence type="predicted"/>
<evidence type="ECO:0000313" key="3">
    <source>
        <dbReference type="Proteomes" id="UP001216139"/>
    </source>
</evidence>